<keyword evidence="1" id="KW-0812">Transmembrane</keyword>
<dbReference type="PROSITE" id="PS00855">
    <property type="entry name" value="SPASE_II"/>
    <property type="match status" value="1"/>
</dbReference>
<reference evidence="2" key="1">
    <citation type="submission" date="2021-06" db="EMBL/GenBank/DDBJ databases">
        <title>Novel Mycoplasma species detected in California sea lions (Zalophus californianus) from the USA.</title>
        <authorList>
            <person name="Volokhov D.V."/>
            <person name="Furtak V.A."/>
            <person name="Zagorodnyaya T.A."/>
        </authorList>
    </citation>
    <scope>NUCLEOTIDE SEQUENCE [LARGE SCALE GENOMIC DNA]</scope>
    <source>
        <strain evidence="2">CSL 5346</strain>
    </source>
</reference>
<evidence type="ECO:0000256" key="1">
    <source>
        <dbReference type="SAM" id="Phobius"/>
    </source>
</evidence>
<dbReference type="RefSeq" id="WP_216488813.1">
    <property type="nucleotide sequence ID" value="NZ_JAHMHH010000001.1"/>
</dbReference>
<gene>
    <name evidence="2" type="ORF">KQ875_01875</name>
</gene>
<keyword evidence="3" id="KW-1185">Reference proteome</keyword>
<protein>
    <submittedName>
        <fullName evidence="2">Signal peptidase II</fullName>
    </submittedName>
</protein>
<feature type="transmembrane region" description="Helical" evidence="1">
    <location>
        <begin position="27"/>
        <end position="48"/>
    </location>
</feature>
<accession>A0ABS6DPU1</accession>
<comment type="caution">
    <text evidence="2">The sequence shown here is derived from an EMBL/GenBank/DDBJ whole genome shotgun (WGS) entry which is preliminary data.</text>
</comment>
<keyword evidence="1" id="KW-0472">Membrane</keyword>
<feature type="transmembrane region" description="Helical" evidence="1">
    <location>
        <begin position="167"/>
        <end position="189"/>
    </location>
</feature>
<sequence length="215" mass="24877">MKWIKNINKEEIKNKIKTHFKQNKKKIIINIITFVIFFAILLALDLIIKQVFYVHGENINYGDKRVVDWKIIAFGSYLHEGTTLFGQKLPNPVLHIFSFVVFILSISGCLFIKNKKHFPIVFALAAVSAGTFGNMIDRMVFLGVRDIIFIPWGRNWLPGGIFNFADVQITLGAIFTIVYIIIMTIITFYNDKKQQNITSIENNKENIDFNQENKE</sequence>
<proteinExistence type="predicted"/>
<dbReference type="Pfam" id="PF01252">
    <property type="entry name" value="Peptidase_A8"/>
    <property type="match status" value="1"/>
</dbReference>
<evidence type="ECO:0000313" key="3">
    <source>
        <dbReference type="Proteomes" id="UP000718793"/>
    </source>
</evidence>
<organism evidence="2 3">
    <name type="scientific">Mycoplasma zalophi</name>
    <dbReference type="NCBI Taxonomy" id="191287"/>
    <lineage>
        <taxon>Bacteria</taxon>
        <taxon>Bacillati</taxon>
        <taxon>Mycoplasmatota</taxon>
        <taxon>Mollicutes</taxon>
        <taxon>Mycoplasmataceae</taxon>
        <taxon>Mycoplasma</taxon>
    </lineage>
</organism>
<keyword evidence="1" id="KW-1133">Transmembrane helix</keyword>
<feature type="transmembrane region" description="Helical" evidence="1">
    <location>
        <begin position="93"/>
        <end position="111"/>
    </location>
</feature>
<feature type="transmembrane region" description="Helical" evidence="1">
    <location>
        <begin position="118"/>
        <end position="136"/>
    </location>
</feature>
<dbReference type="InterPro" id="IPR001872">
    <property type="entry name" value="Peptidase_A8"/>
</dbReference>
<name>A0ABS6DPU1_9MOLU</name>
<dbReference type="Proteomes" id="UP000718793">
    <property type="component" value="Unassembled WGS sequence"/>
</dbReference>
<evidence type="ECO:0000313" key="2">
    <source>
        <dbReference type="EMBL" id="MBU4692342.1"/>
    </source>
</evidence>
<dbReference type="EMBL" id="JAHMHH010000001">
    <property type="protein sequence ID" value="MBU4692342.1"/>
    <property type="molecule type" value="Genomic_DNA"/>
</dbReference>